<gene>
    <name evidence="1" type="ORF">ATANTOWER_024570</name>
</gene>
<reference evidence="1 2" key="1">
    <citation type="submission" date="2021-07" db="EMBL/GenBank/DDBJ databases">
        <authorList>
            <person name="Palmer J.M."/>
        </authorList>
    </citation>
    <scope>NUCLEOTIDE SEQUENCE [LARGE SCALE GENOMIC DNA]</scope>
    <source>
        <strain evidence="1 2">AT_MEX2019</strain>
        <tissue evidence="1">Muscle</tissue>
    </source>
</reference>
<dbReference type="Proteomes" id="UP001345963">
    <property type="component" value="Unassembled WGS sequence"/>
</dbReference>
<evidence type="ECO:0000313" key="2">
    <source>
        <dbReference type="Proteomes" id="UP001345963"/>
    </source>
</evidence>
<comment type="caution">
    <text evidence="1">The sequence shown here is derived from an EMBL/GenBank/DDBJ whole genome shotgun (WGS) entry which is preliminary data.</text>
</comment>
<dbReference type="EMBL" id="JAHUTI010094093">
    <property type="protein sequence ID" value="MED6262713.1"/>
    <property type="molecule type" value="Genomic_DNA"/>
</dbReference>
<keyword evidence="2" id="KW-1185">Reference proteome</keyword>
<organism evidence="1 2">
    <name type="scientific">Ataeniobius toweri</name>
    <dbReference type="NCBI Taxonomy" id="208326"/>
    <lineage>
        <taxon>Eukaryota</taxon>
        <taxon>Metazoa</taxon>
        <taxon>Chordata</taxon>
        <taxon>Craniata</taxon>
        <taxon>Vertebrata</taxon>
        <taxon>Euteleostomi</taxon>
        <taxon>Actinopterygii</taxon>
        <taxon>Neopterygii</taxon>
        <taxon>Teleostei</taxon>
        <taxon>Neoteleostei</taxon>
        <taxon>Acanthomorphata</taxon>
        <taxon>Ovalentaria</taxon>
        <taxon>Atherinomorphae</taxon>
        <taxon>Cyprinodontiformes</taxon>
        <taxon>Goodeidae</taxon>
        <taxon>Ataeniobius</taxon>
    </lineage>
</organism>
<proteinExistence type="predicted"/>
<protein>
    <submittedName>
        <fullName evidence="1">Uncharacterized protein</fullName>
    </submittedName>
</protein>
<name>A0ABU7CIF5_9TELE</name>
<sequence length="72" mass="8372">MISRMFPCFVHNPCWETQQTSAGHIRNNQQDKLPDNPQVFPLKNLPRDDGVLFKILTGIQLQVCLHYSFKES</sequence>
<accession>A0ABU7CIF5</accession>
<evidence type="ECO:0000313" key="1">
    <source>
        <dbReference type="EMBL" id="MED6262713.1"/>
    </source>
</evidence>